<dbReference type="Proteomes" id="UP000652567">
    <property type="component" value="Unassembled WGS sequence"/>
</dbReference>
<dbReference type="PANTHER" id="PTHR30055">
    <property type="entry name" value="HTH-TYPE TRANSCRIPTIONAL REGULATOR RUTR"/>
    <property type="match status" value="1"/>
</dbReference>
<dbReference type="PRINTS" id="PR00455">
    <property type="entry name" value="HTHTETR"/>
</dbReference>
<dbReference type="InterPro" id="IPR054422">
    <property type="entry name" value="TetR-like_HI_0893_C"/>
</dbReference>
<dbReference type="PANTHER" id="PTHR30055:SF207">
    <property type="entry name" value="HTH-TYPE TRANSCRIPTIONAL REPRESSOR FATR"/>
    <property type="match status" value="1"/>
</dbReference>
<evidence type="ECO:0000259" key="3">
    <source>
        <dbReference type="PROSITE" id="PS50977"/>
    </source>
</evidence>
<name>A0A928YVP5_9GAMM</name>
<keyword evidence="5" id="KW-1185">Reference proteome</keyword>
<dbReference type="InterPro" id="IPR050109">
    <property type="entry name" value="HTH-type_TetR-like_transc_reg"/>
</dbReference>
<dbReference type="EMBL" id="PRDL01000001">
    <property type="protein sequence ID" value="MBE8717298.1"/>
    <property type="molecule type" value="Genomic_DNA"/>
</dbReference>
<protein>
    <submittedName>
        <fullName evidence="4">TetR/AcrR family transcriptional regulator</fullName>
    </submittedName>
</protein>
<organism evidence="4 5">
    <name type="scientific">Cellvibrio polysaccharolyticus</name>
    <dbReference type="NCBI Taxonomy" id="2082724"/>
    <lineage>
        <taxon>Bacteria</taxon>
        <taxon>Pseudomonadati</taxon>
        <taxon>Pseudomonadota</taxon>
        <taxon>Gammaproteobacteria</taxon>
        <taxon>Cellvibrionales</taxon>
        <taxon>Cellvibrionaceae</taxon>
        <taxon>Cellvibrio</taxon>
    </lineage>
</organism>
<dbReference type="SUPFAM" id="SSF46689">
    <property type="entry name" value="Homeodomain-like"/>
    <property type="match status" value="1"/>
</dbReference>
<evidence type="ECO:0000256" key="1">
    <source>
        <dbReference type="ARBA" id="ARBA00023125"/>
    </source>
</evidence>
<evidence type="ECO:0000313" key="4">
    <source>
        <dbReference type="EMBL" id="MBE8717298.1"/>
    </source>
</evidence>
<feature type="DNA-binding region" description="H-T-H motif" evidence="2">
    <location>
        <begin position="24"/>
        <end position="43"/>
    </location>
</feature>
<feature type="domain" description="HTH tetR-type" evidence="3">
    <location>
        <begin position="1"/>
        <end position="61"/>
    </location>
</feature>
<keyword evidence="1 2" id="KW-0238">DNA-binding</keyword>
<reference evidence="4" key="1">
    <citation type="submission" date="2018-07" db="EMBL/GenBank/DDBJ databases">
        <title>Genome assembly of strain Ka43.</title>
        <authorList>
            <person name="Kukolya J."/>
            <person name="Nagy I."/>
            <person name="Horvath B."/>
            <person name="Toth A."/>
        </authorList>
    </citation>
    <scope>NUCLEOTIDE SEQUENCE</scope>
    <source>
        <strain evidence="4">KB43</strain>
    </source>
</reference>
<dbReference type="PROSITE" id="PS50977">
    <property type="entry name" value="HTH_TETR_2"/>
    <property type="match status" value="1"/>
</dbReference>
<dbReference type="InterPro" id="IPR009057">
    <property type="entry name" value="Homeodomain-like_sf"/>
</dbReference>
<dbReference type="RefSeq" id="WP_193909045.1">
    <property type="nucleotide sequence ID" value="NZ_PRDL01000001.1"/>
</dbReference>
<proteinExistence type="predicted"/>
<accession>A0A928YVP5</accession>
<sequence>MSKRDAILVATLKLLAGKGFHGFSIKQVADLAGVATGTVYLYFRDREHLIEELHEATITRVIAELSDGHDFSLAPFEQYQRICLRIWQLFMREPDMLLSKLQFDHLPCEVIRQSEGQSLKADSPLWLLFDECKAQGILKPLPNEVLFALGLEPCFALALKHTLGIFPVDASTLEAVIQATWDGICLRSSR</sequence>
<evidence type="ECO:0000313" key="5">
    <source>
        <dbReference type="Proteomes" id="UP000652567"/>
    </source>
</evidence>
<dbReference type="Gene3D" id="1.10.357.10">
    <property type="entry name" value="Tetracycline Repressor, domain 2"/>
    <property type="match status" value="1"/>
</dbReference>
<dbReference type="GO" id="GO:0000976">
    <property type="term" value="F:transcription cis-regulatory region binding"/>
    <property type="evidence" value="ECO:0007669"/>
    <property type="project" value="TreeGrafter"/>
</dbReference>
<comment type="caution">
    <text evidence="4">The sequence shown here is derived from an EMBL/GenBank/DDBJ whole genome shotgun (WGS) entry which is preliminary data.</text>
</comment>
<dbReference type="AlphaFoldDB" id="A0A928YVP5"/>
<dbReference type="InterPro" id="IPR001647">
    <property type="entry name" value="HTH_TetR"/>
</dbReference>
<gene>
    <name evidence="4" type="ORF">C4F51_08870</name>
</gene>
<dbReference type="Pfam" id="PF00440">
    <property type="entry name" value="TetR_N"/>
    <property type="match status" value="1"/>
</dbReference>
<dbReference type="Pfam" id="PF22604">
    <property type="entry name" value="TetR_HI_0893_C"/>
    <property type="match status" value="1"/>
</dbReference>
<dbReference type="GO" id="GO:0003700">
    <property type="term" value="F:DNA-binding transcription factor activity"/>
    <property type="evidence" value="ECO:0007669"/>
    <property type="project" value="TreeGrafter"/>
</dbReference>
<evidence type="ECO:0000256" key="2">
    <source>
        <dbReference type="PROSITE-ProRule" id="PRU00335"/>
    </source>
</evidence>